<sequence length="549" mass="60239">MSRHDYNRVADIVMKTARGLHENEKFFVSQLATRAEIVAQAFPHDPTSVAFANFLKQRSAVNGVVFITRAELKDVYNKLYYPRNKFAEHFKNELDIEENTKTNVMLRDPREGENLVDAAYEKCADSFLSEQLTAAFDNKPHNTYSSELAKDAQRTCARELNLCGLLPKRVDVVAGQKDLLICRATYDTPKGHCHVLIPVEVQNNKALIPSFFLTTAGFTDLNAKFIKDHLMRTAGKTYQVDVQQLLTAISAAKNDTGVKPMSDVERIVMKTASAKETPATHTLNGILYKEVNPIDPPSPNLETPQLPDTEKFAARLSSNIGVAEFTFGKMAVHMGRGLIEQELKAAGHRNSQISVSGVTDSSVTYSVSVDGGFGFTVPIMIVKGKAEAPKVIVSSGRAFEFSPVGISELLSTSETNPVASAQASPLNSLKPSSLVEEVRQALAAGKHAQAEEALHVLKNSRDMVAYQAGYVAFVDSLSGRTMQKQAAAKSKCSAPVQTQTSKYVHCSHTGLPLHKVYQDVEGHCLPLYRKQMKESSEGASFLHSKIFLD</sequence>
<name>A0A0F9THT9_9ZZZZ</name>
<accession>A0A0F9THT9</accession>
<dbReference type="EMBL" id="LAZR01000325">
    <property type="protein sequence ID" value="KKN74477.1"/>
    <property type="molecule type" value="Genomic_DNA"/>
</dbReference>
<protein>
    <submittedName>
        <fullName evidence="1">Uncharacterized protein</fullName>
    </submittedName>
</protein>
<dbReference type="AlphaFoldDB" id="A0A0F9THT9"/>
<organism evidence="1">
    <name type="scientific">marine sediment metagenome</name>
    <dbReference type="NCBI Taxonomy" id="412755"/>
    <lineage>
        <taxon>unclassified sequences</taxon>
        <taxon>metagenomes</taxon>
        <taxon>ecological metagenomes</taxon>
    </lineage>
</organism>
<evidence type="ECO:0000313" key="1">
    <source>
        <dbReference type="EMBL" id="KKN74477.1"/>
    </source>
</evidence>
<reference evidence="1" key="1">
    <citation type="journal article" date="2015" name="Nature">
        <title>Complex archaea that bridge the gap between prokaryotes and eukaryotes.</title>
        <authorList>
            <person name="Spang A."/>
            <person name="Saw J.H."/>
            <person name="Jorgensen S.L."/>
            <person name="Zaremba-Niedzwiedzka K."/>
            <person name="Martijn J."/>
            <person name="Lind A.E."/>
            <person name="van Eijk R."/>
            <person name="Schleper C."/>
            <person name="Guy L."/>
            <person name="Ettema T.J."/>
        </authorList>
    </citation>
    <scope>NUCLEOTIDE SEQUENCE</scope>
</reference>
<proteinExistence type="predicted"/>
<comment type="caution">
    <text evidence="1">The sequence shown here is derived from an EMBL/GenBank/DDBJ whole genome shotgun (WGS) entry which is preliminary data.</text>
</comment>
<gene>
    <name evidence="1" type="ORF">LCGC14_0389940</name>
</gene>